<organism evidence="9 10">
    <name type="scientific">Peltaster fructicola</name>
    <dbReference type="NCBI Taxonomy" id="286661"/>
    <lineage>
        <taxon>Eukaryota</taxon>
        <taxon>Fungi</taxon>
        <taxon>Dikarya</taxon>
        <taxon>Ascomycota</taxon>
        <taxon>Pezizomycotina</taxon>
        <taxon>Dothideomycetes</taxon>
        <taxon>Dothideomycetes incertae sedis</taxon>
        <taxon>Peltaster</taxon>
    </lineage>
</organism>
<dbReference type="PANTHER" id="PTHR10961">
    <property type="entry name" value="PEROXISOMAL SARCOSINE OXIDASE"/>
    <property type="match status" value="1"/>
</dbReference>
<evidence type="ECO:0000256" key="3">
    <source>
        <dbReference type="ARBA" id="ARBA00022630"/>
    </source>
</evidence>
<dbReference type="SUPFAM" id="SSF51905">
    <property type="entry name" value="FAD/NAD(P)-binding domain"/>
    <property type="match status" value="1"/>
</dbReference>
<evidence type="ECO:0000256" key="1">
    <source>
        <dbReference type="ARBA" id="ARBA00001974"/>
    </source>
</evidence>
<dbReference type="EMBL" id="CP051139">
    <property type="protein sequence ID" value="QIW94801.1"/>
    <property type="molecule type" value="Genomic_DNA"/>
</dbReference>
<dbReference type="InterPro" id="IPR036188">
    <property type="entry name" value="FAD/NAD-bd_sf"/>
</dbReference>
<keyword evidence="5" id="KW-0560">Oxidoreductase</keyword>
<feature type="signal peptide" evidence="7">
    <location>
        <begin position="1"/>
        <end position="24"/>
    </location>
</feature>
<proteinExistence type="inferred from homology"/>
<evidence type="ECO:0000256" key="2">
    <source>
        <dbReference type="ARBA" id="ARBA00010989"/>
    </source>
</evidence>
<keyword evidence="10" id="KW-1185">Reference proteome</keyword>
<dbReference type="Pfam" id="PF01266">
    <property type="entry name" value="DAO"/>
    <property type="match status" value="1"/>
</dbReference>
<keyword evidence="7" id="KW-0732">Signal</keyword>
<dbReference type="PANTHER" id="PTHR10961:SF46">
    <property type="entry name" value="PEROXISOMAL SARCOSINE OXIDASE"/>
    <property type="match status" value="1"/>
</dbReference>
<comment type="similarity">
    <text evidence="2">Belongs to the MSOX/MTOX family.</text>
</comment>
<dbReference type="Gene3D" id="3.30.9.10">
    <property type="entry name" value="D-Amino Acid Oxidase, subunit A, domain 2"/>
    <property type="match status" value="1"/>
</dbReference>
<keyword evidence="3" id="KW-0285">Flavoprotein</keyword>
<feature type="domain" description="FAD dependent oxidoreductase" evidence="8">
    <location>
        <begin position="7"/>
        <end position="395"/>
    </location>
</feature>
<comment type="cofactor">
    <cofactor evidence="1">
        <name>FAD</name>
        <dbReference type="ChEBI" id="CHEBI:57692"/>
    </cofactor>
</comment>
<dbReference type="Proteomes" id="UP000503462">
    <property type="component" value="Chromosome 1"/>
</dbReference>
<dbReference type="OrthoDB" id="2219495at2759"/>
<evidence type="ECO:0000259" key="8">
    <source>
        <dbReference type="Pfam" id="PF01266"/>
    </source>
</evidence>
<reference evidence="9 10" key="1">
    <citation type="journal article" date="2016" name="Sci. Rep.">
        <title>Peltaster fructicola genome reveals evolution from an invasive phytopathogen to an ectophytic parasite.</title>
        <authorList>
            <person name="Xu C."/>
            <person name="Chen H."/>
            <person name="Gleason M.L."/>
            <person name="Xu J.R."/>
            <person name="Liu H."/>
            <person name="Zhang R."/>
            <person name="Sun G."/>
        </authorList>
    </citation>
    <scope>NUCLEOTIDE SEQUENCE [LARGE SCALE GENOMIC DNA]</scope>
    <source>
        <strain evidence="9 10">LNHT1506</strain>
    </source>
</reference>
<accession>A0A6H0XJA9</accession>
<dbReference type="GO" id="GO:0050660">
    <property type="term" value="F:flavin adenine dinucleotide binding"/>
    <property type="evidence" value="ECO:0007669"/>
    <property type="project" value="InterPro"/>
</dbReference>
<evidence type="ECO:0000256" key="5">
    <source>
        <dbReference type="ARBA" id="ARBA00023002"/>
    </source>
</evidence>
<feature type="chain" id="PRO_5026301373" description="FAD dependent oxidoreductase domain-containing protein" evidence="7">
    <location>
        <begin position="25"/>
        <end position="446"/>
    </location>
</feature>
<dbReference type="GO" id="GO:0004657">
    <property type="term" value="F:proline dehydrogenase activity"/>
    <property type="evidence" value="ECO:0007669"/>
    <property type="project" value="TreeGrafter"/>
</dbReference>
<dbReference type="InterPro" id="IPR006076">
    <property type="entry name" value="FAD-dep_OxRdtase"/>
</dbReference>
<feature type="region of interest" description="Disordered" evidence="6">
    <location>
        <begin position="291"/>
        <end position="318"/>
    </location>
</feature>
<dbReference type="InterPro" id="IPR045170">
    <property type="entry name" value="MTOX"/>
</dbReference>
<evidence type="ECO:0000256" key="7">
    <source>
        <dbReference type="SAM" id="SignalP"/>
    </source>
</evidence>
<evidence type="ECO:0000313" key="9">
    <source>
        <dbReference type="EMBL" id="QIW94801.1"/>
    </source>
</evidence>
<gene>
    <name evidence="9" type="ORF">AMS68_000319</name>
</gene>
<sequence length="446" mass="49556">MAVPSSILIIGSGVFGLSTAHALAQRPEYNHTKITMIDRVAFPAPDAGSVDSSRLIRADYTDYAYGALAAEALKQWRGEFGDEGRYTESGFAVLVDKNGDATGQEAADDMLDNMRKLGATVGRREDGADIVLLKDQDDIKAALPGFTGTAADSGYVNYTSGWAHAENGLRHMRRKVEALNRVIFKVAEVKRLIFEQHGDVQRVAGAEIVSGEKLIADQTILAAGAWSGKYVDLRGIATASGQPLAYMSISDEEQERLLQNPALINPSNFMYIIQPRDNVLKVARHSFGWSNPQQIEHPERPGETISVSLPRTKHDDPDLNIPSEGEAACRSYLAQCMPEFKDRPWLHTRICWYSDTPSGDWVVDHHPRYEGLLVATGDSGHAYKFLPVLGERVVDVLEKHTRDDLGRQLMEKWQWPSKPAPLDYRWTDEWRGGPKGMVLDEELAKK</sequence>
<keyword evidence="4" id="KW-0274">FAD</keyword>
<evidence type="ECO:0000313" key="10">
    <source>
        <dbReference type="Proteomes" id="UP000503462"/>
    </source>
</evidence>
<dbReference type="GO" id="GO:0050031">
    <property type="term" value="F:L-pipecolate oxidase activity"/>
    <property type="evidence" value="ECO:0007669"/>
    <property type="project" value="TreeGrafter"/>
</dbReference>
<evidence type="ECO:0000256" key="4">
    <source>
        <dbReference type="ARBA" id="ARBA00022827"/>
    </source>
</evidence>
<name>A0A6H0XJA9_9PEZI</name>
<dbReference type="Gene3D" id="3.50.50.60">
    <property type="entry name" value="FAD/NAD(P)-binding domain"/>
    <property type="match status" value="1"/>
</dbReference>
<dbReference type="AlphaFoldDB" id="A0A6H0XJA9"/>
<protein>
    <recommendedName>
        <fullName evidence="8">FAD dependent oxidoreductase domain-containing protein</fullName>
    </recommendedName>
</protein>
<evidence type="ECO:0000256" key="6">
    <source>
        <dbReference type="SAM" id="MobiDB-lite"/>
    </source>
</evidence>
<dbReference type="GO" id="GO:0008115">
    <property type="term" value="F:sarcosine oxidase activity"/>
    <property type="evidence" value="ECO:0007669"/>
    <property type="project" value="TreeGrafter"/>
</dbReference>